<accession>A0A0D8Y3R8</accession>
<comment type="similarity">
    <text evidence="2">Belongs to the ABC transporter superfamily. ABCG family. Eye pigment precursor importer (TC 3.A.1.204) subfamily.</text>
</comment>
<dbReference type="PANTHER" id="PTHR48041">
    <property type="entry name" value="ABC TRANSPORTER G FAMILY MEMBER 28"/>
    <property type="match status" value="1"/>
</dbReference>
<dbReference type="OrthoDB" id="66620at2759"/>
<dbReference type="InterPro" id="IPR027417">
    <property type="entry name" value="P-loop_NTPase"/>
</dbReference>
<keyword evidence="6 7" id="KW-0472">Membrane</keyword>
<dbReference type="GO" id="GO:0005886">
    <property type="term" value="C:plasma membrane"/>
    <property type="evidence" value="ECO:0007669"/>
    <property type="project" value="TreeGrafter"/>
</dbReference>
<dbReference type="GO" id="GO:0005524">
    <property type="term" value="F:ATP binding"/>
    <property type="evidence" value="ECO:0007669"/>
    <property type="project" value="UniProtKB-KW"/>
</dbReference>
<feature type="transmembrane region" description="Helical" evidence="7">
    <location>
        <begin position="337"/>
        <end position="359"/>
    </location>
</feature>
<name>A0A0D8Y3R8_DICVI</name>
<evidence type="ECO:0000256" key="4">
    <source>
        <dbReference type="ARBA" id="ARBA00022692"/>
    </source>
</evidence>
<dbReference type="AlphaFoldDB" id="A0A0D8Y3R8"/>
<comment type="subcellular location">
    <subcellularLocation>
        <location evidence="1">Membrane</location>
        <topology evidence="1">Multi-pass membrane protein</topology>
    </subcellularLocation>
</comment>
<dbReference type="InterPro" id="IPR043926">
    <property type="entry name" value="ABCG_dom"/>
</dbReference>
<dbReference type="PANTHER" id="PTHR48041:SF93">
    <property type="entry name" value="ABC TRANSPORTER ATP-BINDING PROTEIN_PERMEASE WHT-1"/>
    <property type="match status" value="1"/>
</dbReference>
<evidence type="ECO:0000256" key="6">
    <source>
        <dbReference type="ARBA" id="ARBA00023136"/>
    </source>
</evidence>
<dbReference type="GO" id="GO:0016887">
    <property type="term" value="F:ATP hydrolysis activity"/>
    <property type="evidence" value="ECO:0007669"/>
    <property type="project" value="InterPro"/>
</dbReference>
<dbReference type="EMBL" id="KN716185">
    <property type="protein sequence ID" value="KJH51355.1"/>
    <property type="molecule type" value="Genomic_DNA"/>
</dbReference>
<evidence type="ECO:0000313" key="9">
    <source>
        <dbReference type="EMBL" id="KJH51355.1"/>
    </source>
</evidence>
<feature type="transmembrane region" description="Helical" evidence="7">
    <location>
        <begin position="313"/>
        <end position="331"/>
    </location>
</feature>
<evidence type="ECO:0000256" key="3">
    <source>
        <dbReference type="ARBA" id="ARBA00022448"/>
    </source>
</evidence>
<sequence>MGSSGSGKTTLLNVLTSRNLSGLNVTGSITVNSQRISKWRLREVLQHDMFIGTLTAKEHLLFMAQLRMGSAYTAMEHSIRVDDVIRMMGLTACAETLIGVPNSLKGLSCGEMKRLAFASEILTYPKILLCDEPTSGLDAFMAGHVVSALRRLADIGMTVIITIHQPSNNVYSLFDDVCLMACGYTIYHGPTDGANQLLAKCGYPCPSYSSPADHQIRTIAITDKHRTSSIKTIAICAIITGLVYYNTAITSQTIITINGVLFNNVRNLNFMLQFPAVSAITWELPIILCEISNGIYTSTSYFIGKNLAELPQYIILPVIYNTIVYFMAGLVPSLSSFLFATLICMLLTNVAISISYATATIFKTDTVATAVLPIFVIPMLAFGGFFINDKTIPYYFTWLSALSYFKYSYEGLAINEWEAIKFIPGCFNNTLKYTHCPISGSEVLESINFNGNNKWTDVIILSSMILIFRLISYLALVIRVFYNI</sequence>
<dbReference type="Pfam" id="PF19055">
    <property type="entry name" value="ABC2_membrane_7"/>
    <property type="match status" value="1"/>
</dbReference>
<reference evidence="10" key="2">
    <citation type="journal article" date="2016" name="Sci. Rep.">
        <title>Dictyocaulus viviparus genome, variome and transcriptome elucidate lungworm biology and support future intervention.</title>
        <authorList>
            <person name="McNulty S.N."/>
            <person name="Strube C."/>
            <person name="Rosa B.A."/>
            <person name="Martin J.C."/>
            <person name="Tyagi R."/>
            <person name="Choi Y.J."/>
            <person name="Wang Q."/>
            <person name="Hallsworth Pepin K."/>
            <person name="Zhang X."/>
            <person name="Ozersky P."/>
            <person name="Wilson R.K."/>
            <person name="Sternberg P.W."/>
            <person name="Gasser R.B."/>
            <person name="Mitreva M."/>
        </authorList>
    </citation>
    <scope>NUCLEOTIDE SEQUENCE [LARGE SCALE GENOMIC DNA]</scope>
    <source>
        <strain evidence="10">HannoverDv2000</strain>
    </source>
</reference>
<dbReference type="PROSITE" id="PS50893">
    <property type="entry name" value="ABC_TRANSPORTER_2"/>
    <property type="match status" value="1"/>
</dbReference>
<evidence type="ECO:0000256" key="1">
    <source>
        <dbReference type="ARBA" id="ARBA00004141"/>
    </source>
</evidence>
<dbReference type="Pfam" id="PF01061">
    <property type="entry name" value="ABC2_membrane"/>
    <property type="match status" value="1"/>
</dbReference>
<evidence type="ECO:0000256" key="5">
    <source>
        <dbReference type="ARBA" id="ARBA00022989"/>
    </source>
</evidence>
<evidence type="ECO:0000256" key="2">
    <source>
        <dbReference type="ARBA" id="ARBA00005814"/>
    </source>
</evidence>
<gene>
    <name evidence="9" type="ORF">DICVIV_02474</name>
</gene>
<dbReference type="Gene3D" id="3.40.50.300">
    <property type="entry name" value="P-loop containing nucleotide triphosphate hydrolases"/>
    <property type="match status" value="1"/>
</dbReference>
<feature type="transmembrane region" description="Helical" evidence="7">
    <location>
        <begin position="458"/>
        <end position="482"/>
    </location>
</feature>
<protein>
    <submittedName>
        <fullName evidence="9">ABC transporter, ATP-binding protein</fullName>
    </submittedName>
</protein>
<feature type="domain" description="ABC transporter" evidence="8">
    <location>
        <begin position="1"/>
        <end position="207"/>
    </location>
</feature>
<dbReference type="InterPro" id="IPR013525">
    <property type="entry name" value="ABC2_TM"/>
</dbReference>
<organism evidence="9 10">
    <name type="scientific">Dictyocaulus viviparus</name>
    <name type="common">Bovine lungworm</name>
    <dbReference type="NCBI Taxonomy" id="29172"/>
    <lineage>
        <taxon>Eukaryota</taxon>
        <taxon>Metazoa</taxon>
        <taxon>Ecdysozoa</taxon>
        <taxon>Nematoda</taxon>
        <taxon>Chromadorea</taxon>
        <taxon>Rhabditida</taxon>
        <taxon>Rhabditina</taxon>
        <taxon>Rhabditomorpha</taxon>
        <taxon>Strongyloidea</taxon>
        <taxon>Metastrongylidae</taxon>
        <taxon>Dictyocaulus</taxon>
    </lineage>
</organism>
<dbReference type="Pfam" id="PF00005">
    <property type="entry name" value="ABC_tran"/>
    <property type="match status" value="1"/>
</dbReference>
<reference evidence="9 10" key="1">
    <citation type="submission" date="2013-11" db="EMBL/GenBank/DDBJ databases">
        <title>Draft genome of the bovine lungworm Dictyocaulus viviparus.</title>
        <authorList>
            <person name="Mitreva M."/>
        </authorList>
    </citation>
    <scope>NUCLEOTIDE SEQUENCE [LARGE SCALE GENOMIC DNA]</scope>
    <source>
        <strain evidence="9 10">HannoverDv2000</strain>
    </source>
</reference>
<keyword evidence="5 7" id="KW-1133">Transmembrane helix</keyword>
<evidence type="ECO:0000256" key="7">
    <source>
        <dbReference type="SAM" id="Phobius"/>
    </source>
</evidence>
<keyword evidence="4 7" id="KW-0812">Transmembrane</keyword>
<proteinExistence type="inferred from homology"/>
<feature type="transmembrane region" description="Helical" evidence="7">
    <location>
        <begin position="366"/>
        <end position="387"/>
    </location>
</feature>
<keyword evidence="3" id="KW-0813">Transport</keyword>
<keyword evidence="9" id="KW-0547">Nucleotide-binding</keyword>
<keyword evidence="10" id="KW-1185">Reference proteome</keyword>
<dbReference type="Proteomes" id="UP000053766">
    <property type="component" value="Unassembled WGS sequence"/>
</dbReference>
<dbReference type="GO" id="GO:0140359">
    <property type="term" value="F:ABC-type transporter activity"/>
    <property type="evidence" value="ECO:0007669"/>
    <property type="project" value="InterPro"/>
</dbReference>
<evidence type="ECO:0000313" key="10">
    <source>
        <dbReference type="Proteomes" id="UP000053766"/>
    </source>
</evidence>
<dbReference type="SUPFAM" id="SSF52540">
    <property type="entry name" value="P-loop containing nucleoside triphosphate hydrolases"/>
    <property type="match status" value="1"/>
</dbReference>
<dbReference type="InterPro" id="IPR050352">
    <property type="entry name" value="ABCG_transporters"/>
</dbReference>
<evidence type="ECO:0000259" key="8">
    <source>
        <dbReference type="PROSITE" id="PS50893"/>
    </source>
</evidence>
<keyword evidence="9" id="KW-0067">ATP-binding</keyword>
<dbReference type="InterPro" id="IPR003439">
    <property type="entry name" value="ABC_transporter-like_ATP-bd"/>
</dbReference>
<dbReference type="STRING" id="29172.A0A0D8Y3R8"/>